<organism evidence="1 2">
    <name type="scientific">Dysgonomonas macrotermitis</name>
    <dbReference type="NCBI Taxonomy" id="1346286"/>
    <lineage>
        <taxon>Bacteria</taxon>
        <taxon>Pseudomonadati</taxon>
        <taxon>Bacteroidota</taxon>
        <taxon>Bacteroidia</taxon>
        <taxon>Bacteroidales</taxon>
        <taxon>Dysgonomonadaceae</taxon>
        <taxon>Dysgonomonas</taxon>
    </lineage>
</organism>
<gene>
    <name evidence="1" type="ORF">SAMN05444362_12132</name>
</gene>
<name>A0A1M5IVE4_9BACT</name>
<keyword evidence="2" id="KW-1185">Reference proteome</keyword>
<evidence type="ECO:0008006" key="3">
    <source>
        <dbReference type="Google" id="ProtNLM"/>
    </source>
</evidence>
<dbReference type="Proteomes" id="UP000184480">
    <property type="component" value="Unassembled WGS sequence"/>
</dbReference>
<dbReference type="InterPro" id="IPR024401">
    <property type="entry name" value="WYL_prot"/>
</dbReference>
<protein>
    <recommendedName>
        <fullName evidence="3">DUF2693 domain-containing protein</fullName>
    </recommendedName>
</protein>
<proteinExistence type="predicted"/>
<dbReference type="AlphaFoldDB" id="A0A1M5IVE4"/>
<dbReference type="EMBL" id="FQUC01000021">
    <property type="protein sequence ID" value="SHG32297.1"/>
    <property type="molecule type" value="Genomic_DNA"/>
</dbReference>
<dbReference type="OrthoDB" id="965285at2"/>
<evidence type="ECO:0000313" key="1">
    <source>
        <dbReference type="EMBL" id="SHG32297.1"/>
    </source>
</evidence>
<dbReference type="RefSeq" id="WP_062184267.1">
    <property type="nucleotide sequence ID" value="NZ_BBXL01000026.1"/>
</dbReference>
<accession>A0A1M5IVE4</accession>
<reference evidence="2" key="1">
    <citation type="submission" date="2016-11" db="EMBL/GenBank/DDBJ databases">
        <authorList>
            <person name="Varghese N."/>
            <person name="Submissions S."/>
        </authorList>
    </citation>
    <scope>NUCLEOTIDE SEQUENCE [LARGE SCALE GENOMIC DNA]</scope>
    <source>
        <strain evidence="2">DSM 27370</strain>
    </source>
</reference>
<sequence>MKTKEVLRSVFKLAWQFVKRNGFSMSEALHVAWQNIKLRIAMKSKIVKFYFKKVDGSLREAYGTLQESVLPETKGERKPNDTVQTYFDTEVQEYRCFKKANLVSIA</sequence>
<evidence type="ECO:0000313" key="2">
    <source>
        <dbReference type="Proteomes" id="UP000184480"/>
    </source>
</evidence>
<dbReference type="STRING" id="1346286.SAMN05444362_12132"/>
<dbReference type="Pfam" id="PF10902">
    <property type="entry name" value="WYL_2"/>
    <property type="match status" value="1"/>
</dbReference>